<evidence type="ECO:0000313" key="4">
    <source>
        <dbReference type="Proteomes" id="UP000295293"/>
    </source>
</evidence>
<dbReference type="OrthoDB" id="9801679at2"/>
<evidence type="ECO:0000313" key="3">
    <source>
        <dbReference type="EMBL" id="TDR40100.1"/>
    </source>
</evidence>
<organism evidence="3 4">
    <name type="scientific">Tahibacter aquaticus</name>
    <dbReference type="NCBI Taxonomy" id="520092"/>
    <lineage>
        <taxon>Bacteria</taxon>
        <taxon>Pseudomonadati</taxon>
        <taxon>Pseudomonadota</taxon>
        <taxon>Gammaproteobacteria</taxon>
        <taxon>Lysobacterales</taxon>
        <taxon>Rhodanobacteraceae</taxon>
        <taxon>Tahibacter</taxon>
    </lineage>
</organism>
<reference evidence="3 4" key="1">
    <citation type="submission" date="2019-03" db="EMBL/GenBank/DDBJ databases">
        <title>Genomic Encyclopedia of Type Strains, Phase IV (KMG-IV): sequencing the most valuable type-strain genomes for metagenomic binning, comparative biology and taxonomic classification.</title>
        <authorList>
            <person name="Goeker M."/>
        </authorList>
    </citation>
    <scope>NUCLEOTIDE SEQUENCE [LARGE SCALE GENOMIC DNA]</scope>
    <source>
        <strain evidence="3 4">DSM 21667</strain>
    </source>
</reference>
<dbReference type="AlphaFoldDB" id="A0A4R6YQD0"/>
<proteinExistence type="predicted"/>
<dbReference type="EMBL" id="SNZH01000014">
    <property type="protein sequence ID" value="TDR40100.1"/>
    <property type="molecule type" value="Genomic_DNA"/>
</dbReference>
<feature type="region of interest" description="Disordered" evidence="1">
    <location>
        <begin position="628"/>
        <end position="668"/>
    </location>
</feature>
<sequence length="668" mass="73932">MLTLRHYLKPSVLALGLALMHNAWAQESSSYINHGRMLPDPTTRITNRTTLAPELGGWNVYTGQLHSHTRGHDDPSAVLSWQRIWGMAWNYGYDFFSRNNHSTSWEDYDSNRPYLQEYGNTAGAGVVMISGQENYYDGGNHPPGSHDHPNHYNTINGWPKQKSGNLSEFYAKIIPGYTPDASSSIHVQLNHVAPATADYTQLPADAARRDTLRRIVDTVEIAHGDGSDANHLTNLRSYFTLLRNGWRVSPTAHYDVHAERDNNSHWGARNADGSLVRPWVHFPGQPYEVVQRANGEQNFAPRGRTGMVLPQGTPWGSNAFLNGLSERRTFRTTMDRSVGMYAAGDRVMGDEFSLVDNSQLLRFKVWGRSFAQHDGSRASFSRAELWSPARPDAPIRSVDLANTTDFGAELFALTPYESVYLVRLVGAWNDHDIVMAPVWISNPRAKLTGASFLFPTPSGGQLLMWSGGGKRVQIQRARVHAPHYPKNWETVAEVDNINRYGYDISNEPVYTFWRVVDPSDAAVVSNEVLFTRPNRAPLGSFDELNVAAGKVRGWTFDPDHSTSPITVHVYQGSTFVTSGVTGLARPDVQQAHGTGANSGYEIQLPANFRTGTRSFSVYALDLDAEPNPLLGGSPRTGNFGPPPGGEVEEPPPLCELKPWLPQCNPGGG</sequence>
<dbReference type="Proteomes" id="UP000295293">
    <property type="component" value="Unassembled WGS sequence"/>
</dbReference>
<keyword evidence="2" id="KW-0732">Signal</keyword>
<accession>A0A4R6YQD0</accession>
<evidence type="ECO:0000256" key="1">
    <source>
        <dbReference type="SAM" id="MobiDB-lite"/>
    </source>
</evidence>
<feature type="signal peptide" evidence="2">
    <location>
        <begin position="1"/>
        <end position="25"/>
    </location>
</feature>
<dbReference type="Gene3D" id="3.20.20.140">
    <property type="entry name" value="Metal-dependent hydrolases"/>
    <property type="match status" value="1"/>
</dbReference>
<gene>
    <name evidence="3" type="ORF">DFR29_114152</name>
</gene>
<feature type="chain" id="PRO_5021029849" evidence="2">
    <location>
        <begin position="26"/>
        <end position="668"/>
    </location>
</feature>
<protein>
    <submittedName>
        <fullName evidence="3">Uncharacterized protein</fullName>
    </submittedName>
</protein>
<dbReference type="RefSeq" id="WP_133820587.1">
    <property type="nucleotide sequence ID" value="NZ_SNZH01000014.1"/>
</dbReference>
<name>A0A4R6YQD0_9GAMM</name>
<keyword evidence="4" id="KW-1185">Reference proteome</keyword>
<comment type="caution">
    <text evidence="3">The sequence shown here is derived from an EMBL/GenBank/DDBJ whole genome shotgun (WGS) entry which is preliminary data.</text>
</comment>
<evidence type="ECO:0000256" key="2">
    <source>
        <dbReference type="SAM" id="SignalP"/>
    </source>
</evidence>